<dbReference type="AlphaFoldDB" id="B7BF63"/>
<dbReference type="Proteomes" id="UP000005510">
    <property type="component" value="Unassembled WGS sequence"/>
</dbReference>
<reference evidence="1 2" key="2">
    <citation type="submission" date="2008-10" db="EMBL/GenBank/DDBJ databases">
        <authorList>
            <person name="Fulton L."/>
            <person name="Clifton S."/>
            <person name="Fulton B."/>
            <person name="Xu J."/>
            <person name="Minx P."/>
            <person name="Pepin K.H."/>
            <person name="Johnson M."/>
            <person name="Bhonagiri V."/>
            <person name="Nash W.E."/>
            <person name="Mardis E.R."/>
            <person name="Wilson R.K."/>
        </authorList>
    </citation>
    <scope>NUCLEOTIDE SEQUENCE [LARGE SCALE GENOMIC DNA]</scope>
    <source>
        <strain evidence="1 2">DSM 18315</strain>
    </source>
</reference>
<reference evidence="1 2" key="1">
    <citation type="submission" date="2008-10" db="EMBL/GenBank/DDBJ databases">
        <title>Draft genome sequence of Parabacteroides johnsonii (DSM 18315).</title>
        <authorList>
            <person name="Sudarsanam P."/>
            <person name="Ley R."/>
            <person name="Guruge J."/>
            <person name="Turnbaugh P.J."/>
            <person name="Mahowald M."/>
            <person name="Liep D."/>
            <person name="Gordon J."/>
        </authorList>
    </citation>
    <scope>NUCLEOTIDE SEQUENCE [LARGE SCALE GENOMIC DNA]</scope>
    <source>
        <strain evidence="1 2">DSM 18315</strain>
    </source>
</reference>
<dbReference type="EMBL" id="ABYH01000379">
    <property type="protein sequence ID" value="EEC94957.1"/>
    <property type="molecule type" value="Genomic_DNA"/>
</dbReference>
<accession>B7BF63</accession>
<protein>
    <submittedName>
        <fullName evidence="1">Uncharacterized protein</fullName>
    </submittedName>
</protein>
<sequence length="54" mass="6169">MNGRRILWNTQIFDLRKVATKIWKPLVQAVLGYRPNVVSLHGKIRPTRIAGKSA</sequence>
<proteinExistence type="predicted"/>
<evidence type="ECO:0000313" key="1">
    <source>
        <dbReference type="EMBL" id="EEC94957.1"/>
    </source>
</evidence>
<evidence type="ECO:0000313" key="2">
    <source>
        <dbReference type="Proteomes" id="UP000005510"/>
    </source>
</evidence>
<gene>
    <name evidence="1" type="ORF">PRABACTJOHN_03692</name>
</gene>
<name>B7BF63_9BACT</name>
<dbReference type="HOGENOM" id="CLU_3046227_0_0_10"/>
<organism evidence="1 2">
    <name type="scientific">Parabacteroides johnsonii DSM 18315</name>
    <dbReference type="NCBI Taxonomy" id="537006"/>
    <lineage>
        <taxon>Bacteria</taxon>
        <taxon>Pseudomonadati</taxon>
        <taxon>Bacteroidota</taxon>
        <taxon>Bacteroidia</taxon>
        <taxon>Bacteroidales</taxon>
        <taxon>Tannerellaceae</taxon>
        <taxon>Parabacteroides</taxon>
    </lineage>
</organism>
<comment type="caution">
    <text evidence="1">The sequence shown here is derived from an EMBL/GenBank/DDBJ whole genome shotgun (WGS) entry which is preliminary data.</text>
</comment>